<reference evidence="6 7" key="1">
    <citation type="submission" date="2016-01" db="EMBL/GenBank/DDBJ databases">
        <title>The new phylogeny of the genus Mycobacterium.</title>
        <authorList>
            <person name="Tarcisio F."/>
            <person name="Conor M."/>
            <person name="Antonella G."/>
            <person name="Elisabetta G."/>
            <person name="Giulia F.S."/>
            <person name="Sara T."/>
            <person name="Anna F."/>
            <person name="Clotilde B."/>
            <person name="Roberto B."/>
            <person name="Veronica D.S."/>
            <person name="Fabio R."/>
            <person name="Monica P."/>
            <person name="Olivier J."/>
            <person name="Enrico T."/>
            <person name="Nicola S."/>
        </authorList>
    </citation>
    <scope>NUCLEOTIDE SEQUENCE [LARGE SCALE GENOMIC DNA]</scope>
    <source>
        <strain evidence="6 7">DSM 44852</strain>
    </source>
</reference>
<evidence type="ECO:0000256" key="3">
    <source>
        <dbReference type="RuleBase" id="RU000363"/>
    </source>
</evidence>
<dbReference type="SUPFAM" id="SSF51735">
    <property type="entry name" value="NAD(P)-binding Rossmann-fold domains"/>
    <property type="match status" value="1"/>
</dbReference>
<keyword evidence="7" id="KW-1185">Reference proteome</keyword>
<feature type="compositionally biased region" description="Basic and acidic residues" evidence="4">
    <location>
        <begin position="240"/>
        <end position="255"/>
    </location>
</feature>
<dbReference type="CDD" id="cd05233">
    <property type="entry name" value="SDR_c"/>
    <property type="match status" value="1"/>
</dbReference>
<dbReference type="PANTHER" id="PTHR44196">
    <property type="entry name" value="DEHYDROGENASE/REDUCTASE SDR FAMILY MEMBER 7B"/>
    <property type="match status" value="1"/>
</dbReference>
<dbReference type="PIRSF" id="PIRSF000126">
    <property type="entry name" value="11-beta-HSD1"/>
    <property type="match status" value="1"/>
</dbReference>
<dbReference type="SMART" id="SM00822">
    <property type="entry name" value="PKS_KR"/>
    <property type="match status" value="1"/>
</dbReference>
<dbReference type="Gene3D" id="3.40.50.720">
    <property type="entry name" value="NAD(P)-binding Rossmann-like Domain"/>
    <property type="match status" value="1"/>
</dbReference>
<feature type="domain" description="Ketoreductase" evidence="5">
    <location>
        <begin position="10"/>
        <end position="194"/>
    </location>
</feature>
<dbReference type="EMBL" id="LQOV01000033">
    <property type="protein sequence ID" value="ORV48788.1"/>
    <property type="molecule type" value="Genomic_DNA"/>
</dbReference>
<proteinExistence type="inferred from homology"/>
<gene>
    <name evidence="6" type="ORF">AWC05_03555</name>
</gene>
<dbReference type="RefSeq" id="WP_085225449.1">
    <property type="nucleotide sequence ID" value="NZ_AP022576.1"/>
</dbReference>
<dbReference type="InterPro" id="IPR036291">
    <property type="entry name" value="NAD(P)-bd_dom_sf"/>
</dbReference>
<dbReference type="OrthoDB" id="9797538at2"/>
<dbReference type="PANTHER" id="PTHR44196:SF2">
    <property type="entry name" value="SHORT-CHAIN DEHYDROGENASE-RELATED"/>
    <property type="match status" value="1"/>
</dbReference>
<evidence type="ECO:0000256" key="1">
    <source>
        <dbReference type="ARBA" id="ARBA00006484"/>
    </source>
</evidence>
<dbReference type="AlphaFoldDB" id="A0A1X1TWK6"/>
<sequence length="255" mass="26931">MAIPAPRPGAVALITGASSGIGTELARGLVAIGHDAILVARRRERLESLARELRRGGRRIEVIAADVSDPTGRATLLTEIRGLRLEVDVLVPCAGFGMGGAFIDADPERIQQLIRTNVEGSLLLVRSLAPAMVERRSGAILLVSSMAGNQPMPHFQAYAATKAAVTSLAESLDWELGRSGVTVTALCPGGVRTELAEVAGMLAAESRTPKAFMADPARIADAALKGRDRNRRTIATSAAADEKSRSRRLTRPDVP</sequence>
<evidence type="ECO:0000256" key="4">
    <source>
        <dbReference type="SAM" id="MobiDB-lite"/>
    </source>
</evidence>
<organism evidence="6 7">
    <name type="scientific">Mycobacterium florentinum</name>
    <dbReference type="NCBI Taxonomy" id="292462"/>
    <lineage>
        <taxon>Bacteria</taxon>
        <taxon>Bacillati</taxon>
        <taxon>Actinomycetota</taxon>
        <taxon>Actinomycetes</taxon>
        <taxon>Mycobacteriales</taxon>
        <taxon>Mycobacteriaceae</taxon>
        <taxon>Mycobacterium</taxon>
        <taxon>Mycobacterium simiae complex</taxon>
    </lineage>
</organism>
<dbReference type="InterPro" id="IPR002347">
    <property type="entry name" value="SDR_fam"/>
</dbReference>
<evidence type="ECO:0000313" key="6">
    <source>
        <dbReference type="EMBL" id="ORV48788.1"/>
    </source>
</evidence>
<dbReference type="Proteomes" id="UP000193010">
    <property type="component" value="Unassembled WGS sequence"/>
</dbReference>
<dbReference type="STRING" id="292462.AWC05_03555"/>
<evidence type="ECO:0000259" key="5">
    <source>
        <dbReference type="SMART" id="SM00822"/>
    </source>
</evidence>
<comment type="similarity">
    <text evidence="1 3">Belongs to the short-chain dehydrogenases/reductases (SDR) family.</text>
</comment>
<dbReference type="Pfam" id="PF00106">
    <property type="entry name" value="adh_short"/>
    <property type="match status" value="1"/>
</dbReference>
<evidence type="ECO:0000313" key="7">
    <source>
        <dbReference type="Proteomes" id="UP000193010"/>
    </source>
</evidence>
<dbReference type="InterPro" id="IPR057326">
    <property type="entry name" value="KR_dom"/>
</dbReference>
<dbReference type="PRINTS" id="PR00080">
    <property type="entry name" value="SDRFAMILY"/>
</dbReference>
<protein>
    <submittedName>
        <fullName evidence="6">Short-chain dehydrogenase</fullName>
    </submittedName>
</protein>
<dbReference type="PRINTS" id="PR00081">
    <property type="entry name" value="GDHRDH"/>
</dbReference>
<dbReference type="GO" id="GO:0016491">
    <property type="term" value="F:oxidoreductase activity"/>
    <property type="evidence" value="ECO:0007669"/>
    <property type="project" value="UniProtKB-KW"/>
</dbReference>
<evidence type="ECO:0000256" key="2">
    <source>
        <dbReference type="ARBA" id="ARBA00023002"/>
    </source>
</evidence>
<dbReference type="GO" id="GO:0016020">
    <property type="term" value="C:membrane"/>
    <property type="evidence" value="ECO:0007669"/>
    <property type="project" value="TreeGrafter"/>
</dbReference>
<accession>A0A1X1TWK6</accession>
<keyword evidence="2" id="KW-0560">Oxidoreductase</keyword>
<comment type="caution">
    <text evidence="6">The sequence shown here is derived from an EMBL/GenBank/DDBJ whole genome shotgun (WGS) entry which is preliminary data.</text>
</comment>
<feature type="region of interest" description="Disordered" evidence="4">
    <location>
        <begin position="228"/>
        <end position="255"/>
    </location>
</feature>
<name>A0A1X1TWK6_MYCFL</name>